<keyword evidence="4 18" id="KW-0121">Carboxypeptidase</keyword>
<evidence type="ECO:0000256" key="5">
    <source>
        <dbReference type="ARBA" id="ARBA00022670"/>
    </source>
</evidence>
<dbReference type="InterPro" id="IPR012338">
    <property type="entry name" value="Beta-lactam/transpept-like"/>
</dbReference>
<dbReference type="NCBIfam" id="TIGR02074">
    <property type="entry name" value="PBP_1a_fam"/>
    <property type="match status" value="1"/>
</dbReference>
<keyword evidence="8" id="KW-0378">Hydrolase</keyword>
<dbReference type="InterPro" id="IPR050396">
    <property type="entry name" value="Glycosyltr_51/Transpeptidase"/>
</dbReference>
<dbReference type="InterPro" id="IPR023346">
    <property type="entry name" value="Lysozyme-like_dom_sf"/>
</dbReference>
<evidence type="ECO:0000256" key="12">
    <source>
        <dbReference type="ARBA" id="ARBA00023316"/>
    </source>
</evidence>
<feature type="domain" description="Glycosyl transferase family 51" evidence="17">
    <location>
        <begin position="24"/>
        <end position="197"/>
    </location>
</feature>
<evidence type="ECO:0000256" key="11">
    <source>
        <dbReference type="ARBA" id="ARBA00023268"/>
    </source>
</evidence>
<sequence>MPGISEVATATRRPTITLVALDGTEFQRLGDMRGETLDVRELPPHFVQALVATEDRRFFSHFGVDPVGIARAAYANYQAGRTVQGGSTLTQQLAKNLFLTPDQTFKRKAQEALLALQLEATYSKEQILTAYLNRVYLGAGTFGVDAAARTYFNKSARDLTLREAAIIVGLLKAPSRYAPTASMNRATQRMGVVLRAMLEEGYINQAQFDAAMALPQTPSRKASDDGDGRYFAAWVADQLPAFVGADHGDLVVYTTFDRGLQRTAEQRVTEMLRGPGVEARVSQAAALVMTPDGAIRAMIGGKDYSSSEFNRATQALRQPGSAFKPIVYLTALEEGWNEYSTILDAPYRKAKWNPGNYDGKFRGDVTLQDALAHSLNTATIRLAEAVGIDNVRHTAKRLGLTTPMRRDLSLALGTSEVTLLDLTGAYATLANGGEAVIPYGILEIRDVQGGILYQRQGSSAGFAVAAPHVEAMNRLLAGPVTYGTGKAAMLDRPTVGKTGTTQDYKDAWFMGYTADLVAGVWLGNDDGALMKKVTGGGLPAKLWHAIMTDAHQGLPPRDLPGLGGSVTEGEVMANPADMEPAGEVPADDSVVQTAEGTPPPPEQPAPSDGGDPIGDLLRRLTGR</sequence>
<dbReference type="GO" id="GO:0009252">
    <property type="term" value="P:peptidoglycan biosynthetic process"/>
    <property type="evidence" value="ECO:0007669"/>
    <property type="project" value="UniProtKB-UniPathway"/>
</dbReference>
<evidence type="ECO:0000259" key="16">
    <source>
        <dbReference type="Pfam" id="PF00905"/>
    </source>
</evidence>
<protein>
    <submittedName>
        <fullName evidence="18">Carboxypeptidase</fullName>
    </submittedName>
</protein>
<dbReference type="InterPro" id="IPR036950">
    <property type="entry name" value="PBP_transglycosylase"/>
</dbReference>
<dbReference type="OrthoDB" id="9766909at2"/>
<keyword evidence="9" id="KW-0133">Cell shape</keyword>
<dbReference type="GO" id="GO:0008360">
    <property type="term" value="P:regulation of cell shape"/>
    <property type="evidence" value="ECO:0007669"/>
    <property type="project" value="UniProtKB-KW"/>
</dbReference>
<evidence type="ECO:0000256" key="1">
    <source>
        <dbReference type="ARBA" id="ARBA00004752"/>
    </source>
</evidence>
<dbReference type="GO" id="GO:0071555">
    <property type="term" value="P:cell wall organization"/>
    <property type="evidence" value="ECO:0007669"/>
    <property type="project" value="UniProtKB-KW"/>
</dbReference>
<evidence type="ECO:0000256" key="3">
    <source>
        <dbReference type="ARBA" id="ARBA00007739"/>
    </source>
</evidence>
<gene>
    <name evidence="18" type="ORF">CHU95_13625</name>
</gene>
<dbReference type="InterPro" id="IPR001460">
    <property type="entry name" value="PCN-bd_Tpept"/>
</dbReference>
<dbReference type="EMBL" id="NOXU01000030">
    <property type="protein sequence ID" value="OYQ33799.1"/>
    <property type="molecule type" value="Genomic_DNA"/>
</dbReference>
<evidence type="ECO:0000256" key="14">
    <source>
        <dbReference type="ARBA" id="ARBA00049902"/>
    </source>
</evidence>
<dbReference type="GO" id="GO:0008955">
    <property type="term" value="F:peptidoglycan glycosyltransferase activity"/>
    <property type="evidence" value="ECO:0007669"/>
    <property type="project" value="UniProtKB-EC"/>
</dbReference>
<evidence type="ECO:0000256" key="8">
    <source>
        <dbReference type="ARBA" id="ARBA00022801"/>
    </source>
</evidence>
<dbReference type="PANTHER" id="PTHR32282:SF33">
    <property type="entry name" value="PEPTIDOGLYCAN GLYCOSYLTRANSFERASE"/>
    <property type="match status" value="1"/>
</dbReference>
<dbReference type="Proteomes" id="UP000216998">
    <property type="component" value="Unassembled WGS sequence"/>
</dbReference>
<dbReference type="Gene3D" id="1.10.3810.10">
    <property type="entry name" value="Biosynthetic peptidoglycan transglycosylase-like"/>
    <property type="match status" value="1"/>
</dbReference>
<keyword evidence="5" id="KW-0645">Protease</keyword>
<dbReference type="SUPFAM" id="SSF53955">
    <property type="entry name" value="Lysozyme-like"/>
    <property type="match status" value="1"/>
</dbReference>
<dbReference type="FunFam" id="1.10.3810.10:FF:000001">
    <property type="entry name" value="Penicillin-binding protein 1A"/>
    <property type="match status" value="1"/>
</dbReference>
<dbReference type="Gene3D" id="3.40.710.10">
    <property type="entry name" value="DD-peptidase/beta-lactamase superfamily"/>
    <property type="match status" value="1"/>
</dbReference>
<comment type="pathway">
    <text evidence="1">Cell wall biogenesis; peptidoglycan biosynthesis.</text>
</comment>
<dbReference type="GO" id="GO:0009002">
    <property type="term" value="F:serine-type D-Ala-D-Ala carboxypeptidase activity"/>
    <property type="evidence" value="ECO:0007669"/>
    <property type="project" value="UniProtKB-EC"/>
</dbReference>
<dbReference type="GO" id="GO:0030288">
    <property type="term" value="C:outer membrane-bounded periplasmic space"/>
    <property type="evidence" value="ECO:0007669"/>
    <property type="project" value="TreeGrafter"/>
</dbReference>
<evidence type="ECO:0000256" key="15">
    <source>
        <dbReference type="SAM" id="MobiDB-lite"/>
    </source>
</evidence>
<keyword evidence="12" id="KW-0961">Cell wall biogenesis/degradation</keyword>
<keyword evidence="19" id="KW-1185">Reference proteome</keyword>
<keyword evidence="11" id="KW-0511">Multifunctional enzyme</keyword>
<accession>A0A255YXA0</accession>
<evidence type="ECO:0000256" key="9">
    <source>
        <dbReference type="ARBA" id="ARBA00022960"/>
    </source>
</evidence>
<dbReference type="GO" id="GO:0008658">
    <property type="term" value="F:penicillin binding"/>
    <property type="evidence" value="ECO:0007669"/>
    <property type="project" value="InterPro"/>
</dbReference>
<evidence type="ECO:0000256" key="10">
    <source>
        <dbReference type="ARBA" id="ARBA00022984"/>
    </source>
</evidence>
<evidence type="ECO:0000256" key="6">
    <source>
        <dbReference type="ARBA" id="ARBA00022676"/>
    </source>
</evidence>
<dbReference type="SUPFAM" id="SSF56601">
    <property type="entry name" value="beta-lactamase/transpeptidase-like"/>
    <property type="match status" value="1"/>
</dbReference>
<evidence type="ECO:0000256" key="7">
    <source>
        <dbReference type="ARBA" id="ARBA00022679"/>
    </source>
</evidence>
<evidence type="ECO:0000256" key="4">
    <source>
        <dbReference type="ARBA" id="ARBA00022645"/>
    </source>
</evidence>
<dbReference type="InterPro" id="IPR001264">
    <property type="entry name" value="Glyco_trans_51"/>
</dbReference>
<evidence type="ECO:0000259" key="17">
    <source>
        <dbReference type="Pfam" id="PF00912"/>
    </source>
</evidence>
<dbReference type="AlphaFoldDB" id="A0A255YXA0"/>
<dbReference type="GO" id="GO:0006508">
    <property type="term" value="P:proteolysis"/>
    <property type="evidence" value="ECO:0007669"/>
    <property type="project" value="UniProtKB-KW"/>
</dbReference>
<dbReference type="PANTHER" id="PTHR32282">
    <property type="entry name" value="BINDING PROTEIN TRANSPEPTIDASE, PUTATIVE-RELATED"/>
    <property type="match status" value="1"/>
</dbReference>
<dbReference type="UniPathway" id="UPA00219"/>
<evidence type="ECO:0000313" key="19">
    <source>
        <dbReference type="Proteomes" id="UP000216998"/>
    </source>
</evidence>
<comment type="similarity">
    <text evidence="2">In the C-terminal section; belongs to the transpeptidase family.</text>
</comment>
<dbReference type="Pfam" id="PF00912">
    <property type="entry name" value="Transgly"/>
    <property type="match status" value="1"/>
</dbReference>
<evidence type="ECO:0000256" key="13">
    <source>
        <dbReference type="ARBA" id="ARBA00034000"/>
    </source>
</evidence>
<comment type="similarity">
    <text evidence="3">In the N-terminal section; belongs to the glycosyltransferase 51 family.</text>
</comment>
<feature type="domain" description="Penicillin-binding protein transpeptidase" evidence="16">
    <location>
        <begin position="285"/>
        <end position="514"/>
    </location>
</feature>
<evidence type="ECO:0000256" key="2">
    <source>
        <dbReference type="ARBA" id="ARBA00007090"/>
    </source>
</evidence>
<reference evidence="18 19" key="1">
    <citation type="submission" date="2017-07" db="EMBL/GenBank/DDBJ databases">
        <title>Niveispirillum cyanobacteriorum sp. nov., isolated from cyanobacterial aggregates in a eutrophic lake.</title>
        <authorList>
            <person name="Cai H."/>
        </authorList>
    </citation>
    <scope>NUCLEOTIDE SEQUENCE [LARGE SCALE GENOMIC DNA]</scope>
    <source>
        <strain evidence="19">TH1-14</strain>
    </source>
</reference>
<comment type="catalytic activity">
    <reaction evidence="13">
        <text>Preferential cleavage: (Ac)2-L-Lys-D-Ala-|-D-Ala. Also transpeptidation of peptidyl-alanyl moieties that are N-acyl substituents of D-alanine.</text>
        <dbReference type="EC" id="3.4.16.4"/>
    </reaction>
</comment>
<keyword evidence="10" id="KW-0573">Peptidoglycan synthesis</keyword>
<feature type="region of interest" description="Disordered" evidence="15">
    <location>
        <begin position="574"/>
        <end position="623"/>
    </location>
</feature>
<evidence type="ECO:0000313" key="18">
    <source>
        <dbReference type="EMBL" id="OYQ33799.1"/>
    </source>
</evidence>
<proteinExistence type="inferred from homology"/>
<dbReference type="Pfam" id="PF00905">
    <property type="entry name" value="Transpeptidase"/>
    <property type="match status" value="1"/>
</dbReference>
<organism evidence="18 19">
    <name type="scientific">Niveispirillum lacus</name>
    <dbReference type="NCBI Taxonomy" id="1981099"/>
    <lineage>
        <taxon>Bacteria</taxon>
        <taxon>Pseudomonadati</taxon>
        <taxon>Pseudomonadota</taxon>
        <taxon>Alphaproteobacteria</taxon>
        <taxon>Rhodospirillales</taxon>
        <taxon>Azospirillaceae</taxon>
        <taxon>Niveispirillum</taxon>
    </lineage>
</organism>
<name>A0A255YXA0_9PROT</name>
<comment type="catalytic activity">
    <reaction evidence="14">
        <text>[GlcNAc-(1-&gt;4)-Mur2Ac(oyl-L-Ala-gamma-D-Glu-L-Lys-D-Ala-D-Ala)](n)-di-trans,octa-cis-undecaprenyl diphosphate + beta-D-GlcNAc-(1-&gt;4)-Mur2Ac(oyl-L-Ala-gamma-D-Glu-L-Lys-D-Ala-D-Ala)-di-trans,octa-cis-undecaprenyl diphosphate = [GlcNAc-(1-&gt;4)-Mur2Ac(oyl-L-Ala-gamma-D-Glu-L-Lys-D-Ala-D-Ala)](n+1)-di-trans,octa-cis-undecaprenyl diphosphate + di-trans,octa-cis-undecaprenyl diphosphate + H(+)</text>
        <dbReference type="Rhea" id="RHEA:23708"/>
        <dbReference type="Rhea" id="RHEA-COMP:9602"/>
        <dbReference type="Rhea" id="RHEA-COMP:9603"/>
        <dbReference type="ChEBI" id="CHEBI:15378"/>
        <dbReference type="ChEBI" id="CHEBI:58405"/>
        <dbReference type="ChEBI" id="CHEBI:60033"/>
        <dbReference type="ChEBI" id="CHEBI:78435"/>
        <dbReference type="EC" id="2.4.99.28"/>
    </reaction>
</comment>
<keyword evidence="6" id="KW-0328">Glycosyltransferase</keyword>
<comment type="caution">
    <text evidence="18">The sequence shown here is derived from an EMBL/GenBank/DDBJ whole genome shotgun (WGS) entry which is preliminary data.</text>
</comment>
<keyword evidence="7" id="KW-0808">Transferase</keyword>